<sequence length="124" mass="14607">MQFPPSVILVEILETIPMSNWLLRMCRKLKSRGYTIALDDFVLDRSYLSLCPYDDFIKVNLSRVSVQDASSFMKISNFFRVKWLAEKVELKKWISVLALQELYNLHARDGQKHLYEEIVTLSFN</sequence>
<comment type="caution">
    <text evidence="2">The sequence shown here is derived from an EMBL/GenBank/DDBJ whole genome shotgun (WGS) entry which is preliminary data.</text>
</comment>
<dbReference type="PROSITE" id="PS50883">
    <property type="entry name" value="EAL"/>
    <property type="match status" value="1"/>
</dbReference>
<name>A0AA91YUC2_9BACL</name>
<evidence type="ECO:0000313" key="3">
    <source>
        <dbReference type="Proteomes" id="UP000198378"/>
    </source>
</evidence>
<dbReference type="EMBL" id="NEWK01000001">
    <property type="protein sequence ID" value="OXB88874.1"/>
    <property type="molecule type" value="Genomic_DNA"/>
</dbReference>
<dbReference type="AlphaFoldDB" id="A0AA91YUC2"/>
<keyword evidence="3" id="KW-1185">Reference proteome</keyword>
<dbReference type="Gene3D" id="3.20.20.450">
    <property type="entry name" value="EAL domain"/>
    <property type="match status" value="1"/>
</dbReference>
<organism evidence="2 3">
    <name type="scientific">Geobacillus thermocatenulatus</name>
    <dbReference type="NCBI Taxonomy" id="33938"/>
    <lineage>
        <taxon>Bacteria</taxon>
        <taxon>Bacillati</taxon>
        <taxon>Bacillota</taxon>
        <taxon>Bacilli</taxon>
        <taxon>Bacillales</taxon>
        <taxon>Anoxybacillaceae</taxon>
        <taxon>Geobacillus</taxon>
        <taxon>Geobacillus thermoleovorans group</taxon>
    </lineage>
</organism>
<dbReference type="InterPro" id="IPR035919">
    <property type="entry name" value="EAL_sf"/>
</dbReference>
<dbReference type="InterPro" id="IPR001633">
    <property type="entry name" value="EAL_dom"/>
</dbReference>
<gene>
    <name evidence="2" type="ORF">B9L19_01835</name>
</gene>
<proteinExistence type="predicted"/>
<dbReference type="Proteomes" id="UP000198378">
    <property type="component" value="Unassembled WGS sequence"/>
</dbReference>
<protein>
    <recommendedName>
        <fullName evidence="1">EAL domain-containing protein</fullName>
    </recommendedName>
</protein>
<accession>A0AA91YUC2</accession>
<reference evidence="2 3" key="1">
    <citation type="submission" date="2017-05" db="EMBL/GenBank/DDBJ databases">
        <title>The genome sequence of Geobacillus thermocatenulatus DSM 730.</title>
        <authorList>
            <person name="Ramaloko W.T."/>
            <person name="Koen N."/>
            <person name="Polliack S."/>
            <person name="Aliyu H."/>
            <person name="Lebre P."/>
            <person name="Mohr T."/>
            <person name="Oswald F."/>
            <person name="Zwick M."/>
            <person name="Neumann A."/>
            <person name="Syldatk C."/>
            <person name="Cowan D."/>
            <person name="De Maayer P."/>
        </authorList>
    </citation>
    <scope>NUCLEOTIDE SEQUENCE [LARGE SCALE GENOMIC DNA]</scope>
    <source>
        <strain evidence="2 3">BGSC 93A1</strain>
    </source>
</reference>
<dbReference type="SUPFAM" id="SSF141868">
    <property type="entry name" value="EAL domain-like"/>
    <property type="match status" value="1"/>
</dbReference>
<evidence type="ECO:0000259" key="1">
    <source>
        <dbReference type="PROSITE" id="PS50883"/>
    </source>
</evidence>
<feature type="domain" description="EAL" evidence="1">
    <location>
        <begin position="1"/>
        <end position="124"/>
    </location>
</feature>
<evidence type="ECO:0000313" key="2">
    <source>
        <dbReference type="EMBL" id="OXB88874.1"/>
    </source>
</evidence>